<dbReference type="InterPro" id="IPR016187">
    <property type="entry name" value="CTDL_fold"/>
</dbReference>
<sequence>MFFRTFLLSVLVLSCSRIPLNNPCDPNTNAYAKTTLVAELVGDHKNVCYPGVIIKNNPGLNLSQSFGQISEYGGSSVQGSSLNFTVSFGSEPKEEVNVQVIVSNPAFATVTPTSFQWKPSDWNSERTVTVTAVNDSLLNGTRDFLIRVVPTSLDTSLKLQEQFISMKILDNEKHLFLNANTTKGNLGGISGADATCSSDPNCPLGSQCKAMLVTDSGIRRATVTGNLGDGQVDWVLKPFTSYYRSDNITLIGSTNAVSLLIFPLQAGIDSASVTTWTGMGSSWDSQPDHCSNWGNSISGNGVVGDSISTSASVLSNLNVGCTSDLKFYCAEQ</sequence>
<organism evidence="2 3">
    <name type="scientific">Leptospira brenneri</name>
    <dbReference type="NCBI Taxonomy" id="2023182"/>
    <lineage>
        <taxon>Bacteria</taxon>
        <taxon>Pseudomonadati</taxon>
        <taxon>Spirochaetota</taxon>
        <taxon>Spirochaetia</taxon>
        <taxon>Leptospirales</taxon>
        <taxon>Leptospiraceae</taxon>
        <taxon>Leptospira</taxon>
    </lineage>
</organism>
<evidence type="ECO:0000313" key="3">
    <source>
        <dbReference type="Proteomes" id="UP000297891"/>
    </source>
</evidence>
<evidence type="ECO:0000313" key="2">
    <source>
        <dbReference type="EMBL" id="TGK96665.1"/>
    </source>
</evidence>
<feature type="domain" description="DUF1554" evidence="1">
    <location>
        <begin position="180"/>
        <end position="305"/>
    </location>
</feature>
<gene>
    <name evidence="2" type="ORF">EHQ30_08735</name>
</gene>
<dbReference type="Gene3D" id="3.10.100.10">
    <property type="entry name" value="Mannose-Binding Protein A, subunit A"/>
    <property type="match status" value="1"/>
</dbReference>
<dbReference type="SUPFAM" id="SSF56436">
    <property type="entry name" value="C-type lectin-like"/>
    <property type="match status" value="1"/>
</dbReference>
<proteinExistence type="predicted"/>
<comment type="caution">
    <text evidence="2">The sequence shown here is derived from an EMBL/GenBank/DDBJ whole genome shotgun (WGS) entry which is preliminary data.</text>
</comment>
<dbReference type="InterPro" id="IPR016186">
    <property type="entry name" value="C-type_lectin-like/link_sf"/>
</dbReference>
<dbReference type="Pfam" id="PF07588">
    <property type="entry name" value="DUF1554"/>
    <property type="match status" value="1"/>
</dbReference>
<accession>A0A2M9Y4S7</accession>
<dbReference type="EMBL" id="RQFP01000001">
    <property type="protein sequence ID" value="TGK96665.1"/>
    <property type="molecule type" value="Genomic_DNA"/>
</dbReference>
<name>A0A2M9Y4S7_9LEPT</name>
<dbReference type="InterPro" id="IPR011448">
    <property type="entry name" value="DUF1554"/>
</dbReference>
<keyword evidence="3" id="KW-1185">Reference proteome</keyword>
<dbReference type="AlphaFoldDB" id="A0A2M9Y4S7"/>
<dbReference type="PROSITE" id="PS51257">
    <property type="entry name" value="PROKAR_LIPOPROTEIN"/>
    <property type="match status" value="1"/>
</dbReference>
<reference evidence="2" key="1">
    <citation type="journal article" date="2019" name="PLoS Negl. Trop. Dis.">
        <title>Revisiting the worldwide diversity of Leptospira species in the environment.</title>
        <authorList>
            <person name="Vincent A.T."/>
            <person name="Schiettekatte O."/>
            <person name="Bourhy P."/>
            <person name="Veyrier F.J."/>
            <person name="Picardeau M."/>
        </authorList>
    </citation>
    <scope>NUCLEOTIDE SEQUENCE [LARGE SCALE GENOMIC DNA]</scope>
    <source>
        <strain evidence="2">201800277</strain>
    </source>
</reference>
<dbReference type="RefSeq" id="WP_100789838.1">
    <property type="nucleotide sequence ID" value="NZ_NPDQ01000002.1"/>
</dbReference>
<evidence type="ECO:0000259" key="1">
    <source>
        <dbReference type="Pfam" id="PF07588"/>
    </source>
</evidence>
<dbReference type="Proteomes" id="UP000297891">
    <property type="component" value="Unassembled WGS sequence"/>
</dbReference>
<protein>
    <submittedName>
        <fullName evidence="2">DUF1554 domain-containing protein</fullName>
    </submittedName>
</protein>
<dbReference type="OrthoDB" id="345734at2"/>